<proteinExistence type="inferred from homology"/>
<dbReference type="Gene3D" id="3.40.30.10">
    <property type="entry name" value="Glutaredoxin"/>
    <property type="match status" value="1"/>
</dbReference>
<comment type="similarity">
    <text evidence="1">Belongs to the thioredoxin family. DsbA subfamily.</text>
</comment>
<dbReference type="EMBL" id="MGKP01000025">
    <property type="protein sequence ID" value="OGN27938.1"/>
    <property type="molecule type" value="Genomic_DNA"/>
</dbReference>
<dbReference type="PANTHER" id="PTHR13887:SF14">
    <property type="entry name" value="DISULFIDE BOND FORMATION PROTEIN D"/>
    <property type="match status" value="1"/>
</dbReference>
<dbReference type="PROSITE" id="PS51352">
    <property type="entry name" value="THIOREDOXIN_2"/>
    <property type="match status" value="1"/>
</dbReference>
<protein>
    <recommendedName>
        <fullName evidence="7">Thioredoxin domain-containing protein</fullName>
    </recommendedName>
</protein>
<keyword evidence="6" id="KW-1133">Transmembrane helix</keyword>
<keyword evidence="2" id="KW-0732">Signal</keyword>
<accession>A0A1F8GTH8</accession>
<dbReference type="InterPro" id="IPR012336">
    <property type="entry name" value="Thioredoxin-like_fold"/>
</dbReference>
<organism evidence="8 9">
    <name type="scientific">Candidatus Yanofskybacteria bacterium RIFCSPLOWO2_01_FULL_49_25</name>
    <dbReference type="NCBI Taxonomy" id="1802701"/>
    <lineage>
        <taxon>Bacteria</taxon>
        <taxon>Candidatus Yanofskyibacteriota</taxon>
    </lineage>
</organism>
<keyword evidence="4" id="KW-1015">Disulfide bond</keyword>
<name>A0A1F8GTH8_9BACT</name>
<dbReference type="InterPro" id="IPR013766">
    <property type="entry name" value="Thioredoxin_domain"/>
</dbReference>
<keyword evidence="6" id="KW-0472">Membrane</keyword>
<evidence type="ECO:0000256" key="4">
    <source>
        <dbReference type="ARBA" id="ARBA00023157"/>
    </source>
</evidence>
<evidence type="ECO:0000256" key="6">
    <source>
        <dbReference type="SAM" id="Phobius"/>
    </source>
</evidence>
<evidence type="ECO:0000259" key="7">
    <source>
        <dbReference type="PROSITE" id="PS51352"/>
    </source>
</evidence>
<comment type="caution">
    <text evidence="8">The sequence shown here is derived from an EMBL/GenBank/DDBJ whole genome shotgun (WGS) entry which is preliminary data.</text>
</comment>
<keyword evidence="6" id="KW-0812">Transmembrane</keyword>
<evidence type="ECO:0000313" key="9">
    <source>
        <dbReference type="Proteomes" id="UP000179047"/>
    </source>
</evidence>
<dbReference type="Proteomes" id="UP000179047">
    <property type="component" value="Unassembled WGS sequence"/>
</dbReference>
<keyword evidence="3" id="KW-0560">Oxidoreductase</keyword>
<evidence type="ECO:0000256" key="2">
    <source>
        <dbReference type="ARBA" id="ARBA00022729"/>
    </source>
</evidence>
<evidence type="ECO:0000313" key="8">
    <source>
        <dbReference type="EMBL" id="OGN27938.1"/>
    </source>
</evidence>
<reference evidence="8 9" key="1">
    <citation type="journal article" date="2016" name="Nat. Commun.">
        <title>Thousands of microbial genomes shed light on interconnected biogeochemical processes in an aquifer system.</title>
        <authorList>
            <person name="Anantharaman K."/>
            <person name="Brown C.T."/>
            <person name="Hug L.A."/>
            <person name="Sharon I."/>
            <person name="Castelle C.J."/>
            <person name="Probst A.J."/>
            <person name="Thomas B.C."/>
            <person name="Singh A."/>
            <person name="Wilkins M.J."/>
            <person name="Karaoz U."/>
            <person name="Brodie E.L."/>
            <person name="Williams K.H."/>
            <person name="Hubbard S.S."/>
            <person name="Banfield J.F."/>
        </authorList>
    </citation>
    <scope>NUCLEOTIDE SEQUENCE [LARGE SCALE GENOMIC DNA]</scope>
</reference>
<evidence type="ECO:0000256" key="1">
    <source>
        <dbReference type="ARBA" id="ARBA00005791"/>
    </source>
</evidence>
<gene>
    <name evidence="8" type="ORF">A3A33_04230</name>
</gene>
<evidence type="ECO:0000256" key="5">
    <source>
        <dbReference type="ARBA" id="ARBA00023284"/>
    </source>
</evidence>
<dbReference type="AlphaFoldDB" id="A0A1F8GTH8"/>
<evidence type="ECO:0000256" key="3">
    <source>
        <dbReference type="ARBA" id="ARBA00023002"/>
    </source>
</evidence>
<dbReference type="PANTHER" id="PTHR13887">
    <property type="entry name" value="GLUTATHIONE S-TRANSFERASE KAPPA"/>
    <property type="match status" value="1"/>
</dbReference>
<keyword evidence="5" id="KW-0676">Redox-active center</keyword>
<sequence>MSSVTPPSRPFLTMPLALVIAGVLIAGSIIYTKTPGTSGPVKPTPTPRVSIVLTDQDNIQGDSNAPVTIVEYSDFQCPFCRVAFRATLPGLLQEYVATGKAKLVYRHFPLSSIHPMAGKAAEASQCAAEQGKFWEMHDAIFNKQSAMNPAELQDPQQTITVKYTLANLKQWARGVVPNLTTFNACLDSGKYATRVQDDTKSGAGLGVQGTPTFFINGLIFEGAVPFDSLKPVIEAELAKKK</sequence>
<dbReference type="GO" id="GO:0016491">
    <property type="term" value="F:oxidoreductase activity"/>
    <property type="evidence" value="ECO:0007669"/>
    <property type="project" value="UniProtKB-KW"/>
</dbReference>
<dbReference type="Pfam" id="PF13462">
    <property type="entry name" value="Thioredoxin_4"/>
    <property type="match status" value="1"/>
</dbReference>
<feature type="transmembrane region" description="Helical" evidence="6">
    <location>
        <begin position="12"/>
        <end position="32"/>
    </location>
</feature>
<dbReference type="InterPro" id="IPR036249">
    <property type="entry name" value="Thioredoxin-like_sf"/>
</dbReference>
<dbReference type="SUPFAM" id="SSF52833">
    <property type="entry name" value="Thioredoxin-like"/>
    <property type="match status" value="1"/>
</dbReference>
<dbReference type="STRING" id="1802701.A3A33_04230"/>
<feature type="domain" description="Thioredoxin" evidence="7">
    <location>
        <begin position="33"/>
        <end position="238"/>
    </location>
</feature>